<dbReference type="InterPro" id="IPR058994">
    <property type="entry name" value="Ig-containing_halobact"/>
</dbReference>
<keyword evidence="2" id="KW-1185">Reference proteome</keyword>
<protein>
    <recommendedName>
        <fullName evidence="3">Lipoprotein</fullName>
    </recommendedName>
</protein>
<dbReference type="EMBL" id="JBHSDS010000006">
    <property type="protein sequence ID" value="MFC4358141.1"/>
    <property type="molecule type" value="Genomic_DNA"/>
</dbReference>
<dbReference type="RefSeq" id="WP_267624281.1">
    <property type="nucleotide sequence ID" value="NZ_JAODIW010000008.1"/>
</dbReference>
<gene>
    <name evidence="1" type="ORF">ACFO0N_09290</name>
</gene>
<organism evidence="1 2">
    <name type="scientific">Halobium salinum</name>
    <dbReference type="NCBI Taxonomy" id="1364940"/>
    <lineage>
        <taxon>Archaea</taxon>
        <taxon>Methanobacteriati</taxon>
        <taxon>Methanobacteriota</taxon>
        <taxon>Stenosarchaea group</taxon>
        <taxon>Halobacteria</taxon>
        <taxon>Halobacteriales</taxon>
        <taxon>Haloferacaceae</taxon>
        <taxon>Halobium</taxon>
    </lineage>
</organism>
<dbReference type="Proteomes" id="UP001595921">
    <property type="component" value="Unassembled WGS sequence"/>
</dbReference>
<evidence type="ECO:0008006" key="3">
    <source>
        <dbReference type="Google" id="ProtNLM"/>
    </source>
</evidence>
<dbReference type="PROSITE" id="PS51257">
    <property type="entry name" value="PROKAR_LIPOPROTEIN"/>
    <property type="match status" value="1"/>
</dbReference>
<reference evidence="1 2" key="1">
    <citation type="journal article" date="2019" name="Int. J. Syst. Evol. Microbiol.">
        <title>The Global Catalogue of Microorganisms (GCM) 10K type strain sequencing project: providing services to taxonomists for standard genome sequencing and annotation.</title>
        <authorList>
            <consortium name="The Broad Institute Genomics Platform"/>
            <consortium name="The Broad Institute Genome Sequencing Center for Infectious Disease"/>
            <person name="Wu L."/>
            <person name="Ma J."/>
        </authorList>
    </citation>
    <scope>NUCLEOTIDE SEQUENCE [LARGE SCALE GENOMIC DNA]</scope>
    <source>
        <strain evidence="1 2">CGMCC 1.12553</strain>
    </source>
</reference>
<comment type="caution">
    <text evidence="1">The sequence shown here is derived from an EMBL/GenBank/DDBJ whole genome shotgun (WGS) entry which is preliminary data.</text>
</comment>
<accession>A0ABD5PBF6</accession>
<dbReference type="Pfam" id="PF26515">
    <property type="entry name" value="Ig_halo_2"/>
    <property type="match status" value="1"/>
</dbReference>
<evidence type="ECO:0000313" key="1">
    <source>
        <dbReference type="EMBL" id="MFC4358141.1"/>
    </source>
</evidence>
<proteinExistence type="predicted"/>
<evidence type="ECO:0000313" key="2">
    <source>
        <dbReference type="Proteomes" id="UP001595921"/>
    </source>
</evidence>
<name>A0ABD5PBF6_9EURY</name>
<dbReference type="AlphaFoldDB" id="A0ABD5PBF6"/>
<sequence>MSTPRLAVALAVLAVLGGCAGAPQTSTPEADATVLVSNDGDTAYRASVFVVTEPLDGVRVAGANGTNRTFDVERLAAVPPVALGNATAVEPLDDGRRVWRVTVQPETGVSKSFADVPANATVVWSLRRAGAPSRPLRGWGTVTCGAEAGKLRLDVRVSAAGPVSADVTCRSAPS</sequence>